<name>A0A4C1YMQ1_EUMVA</name>
<proteinExistence type="predicted"/>
<feature type="region of interest" description="Disordered" evidence="1">
    <location>
        <begin position="76"/>
        <end position="100"/>
    </location>
</feature>
<dbReference type="Proteomes" id="UP000299102">
    <property type="component" value="Unassembled WGS sequence"/>
</dbReference>
<accession>A0A4C1YMQ1</accession>
<feature type="region of interest" description="Disordered" evidence="1">
    <location>
        <begin position="21"/>
        <end position="43"/>
    </location>
</feature>
<reference evidence="2 3" key="1">
    <citation type="journal article" date="2019" name="Commun. Biol.">
        <title>The bagworm genome reveals a unique fibroin gene that provides high tensile strength.</title>
        <authorList>
            <person name="Kono N."/>
            <person name="Nakamura H."/>
            <person name="Ohtoshi R."/>
            <person name="Tomita M."/>
            <person name="Numata K."/>
            <person name="Arakawa K."/>
        </authorList>
    </citation>
    <scope>NUCLEOTIDE SEQUENCE [LARGE SCALE GENOMIC DNA]</scope>
</reference>
<keyword evidence="3" id="KW-1185">Reference proteome</keyword>
<gene>
    <name evidence="2" type="ORF">EVAR_49979_1</name>
</gene>
<dbReference type="AlphaFoldDB" id="A0A4C1YMQ1"/>
<evidence type="ECO:0000313" key="3">
    <source>
        <dbReference type="Proteomes" id="UP000299102"/>
    </source>
</evidence>
<evidence type="ECO:0000313" key="2">
    <source>
        <dbReference type="EMBL" id="GBP76182.1"/>
    </source>
</evidence>
<organism evidence="2 3">
    <name type="scientific">Eumeta variegata</name>
    <name type="common">Bagworm moth</name>
    <name type="synonym">Eumeta japonica</name>
    <dbReference type="NCBI Taxonomy" id="151549"/>
    <lineage>
        <taxon>Eukaryota</taxon>
        <taxon>Metazoa</taxon>
        <taxon>Ecdysozoa</taxon>
        <taxon>Arthropoda</taxon>
        <taxon>Hexapoda</taxon>
        <taxon>Insecta</taxon>
        <taxon>Pterygota</taxon>
        <taxon>Neoptera</taxon>
        <taxon>Endopterygota</taxon>
        <taxon>Lepidoptera</taxon>
        <taxon>Glossata</taxon>
        <taxon>Ditrysia</taxon>
        <taxon>Tineoidea</taxon>
        <taxon>Psychidae</taxon>
        <taxon>Oiketicinae</taxon>
        <taxon>Eumeta</taxon>
    </lineage>
</organism>
<comment type="caution">
    <text evidence="2">The sequence shown here is derived from an EMBL/GenBank/DDBJ whole genome shotgun (WGS) entry which is preliminary data.</text>
</comment>
<sequence length="100" mass="10524">MRIQTSNSIIETVSPARRRVVAAPAPAPTRRPQPARAERDATAFQTASRLTLSALVNEPQSGVGVLRRAPLTWRAPAASASPSGPVGCRGPALRDCEAAR</sequence>
<protein>
    <submittedName>
        <fullName evidence="2">Uncharacterized protein</fullName>
    </submittedName>
</protein>
<feature type="compositionally biased region" description="Low complexity" evidence="1">
    <location>
        <begin position="76"/>
        <end position="85"/>
    </location>
</feature>
<evidence type="ECO:0000256" key="1">
    <source>
        <dbReference type="SAM" id="MobiDB-lite"/>
    </source>
</evidence>
<dbReference type="EMBL" id="BGZK01001279">
    <property type="protein sequence ID" value="GBP76182.1"/>
    <property type="molecule type" value="Genomic_DNA"/>
</dbReference>